<organism evidence="2 3">
    <name type="scientific">Streptosporangium canum</name>
    <dbReference type="NCBI Taxonomy" id="324952"/>
    <lineage>
        <taxon>Bacteria</taxon>
        <taxon>Bacillati</taxon>
        <taxon>Actinomycetota</taxon>
        <taxon>Actinomycetes</taxon>
        <taxon>Streptosporangiales</taxon>
        <taxon>Streptosporangiaceae</taxon>
        <taxon>Streptosporangium</taxon>
    </lineage>
</organism>
<protein>
    <submittedName>
        <fullName evidence="2">Uncharacterized protein</fullName>
    </submittedName>
</protein>
<accession>A0A1I3URQ1</accession>
<sequence>MRIPVTGAGAGGDIGRLVANGLAGHGMFAGDQLAQAPEGADGFGVEPADAGGDRLSSRVITDPP</sequence>
<proteinExistence type="predicted"/>
<evidence type="ECO:0000313" key="2">
    <source>
        <dbReference type="EMBL" id="SFJ86014.1"/>
    </source>
</evidence>
<dbReference type="RefSeq" id="WP_093888559.1">
    <property type="nucleotide sequence ID" value="NZ_FOQY01000013.1"/>
</dbReference>
<evidence type="ECO:0000256" key="1">
    <source>
        <dbReference type="SAM" id="MobiDB-lite"/>
    </source>
</evidence>
<dbReference type="EMBL" id="FOQY01000013">
    <property type="protein sequence ID" value="SFJ86014.1"/>
    <property type="molecule type" value="Genomic_DNA"/>
</dbReference>
<keyword evidence="3" id="KW-1185">Reference proteome</keyword>
<dbReference type="AlphaFoldDB" id="A0A1I3URQ1"/>
<gene>
    <name evidence="2" type="ORF">SAMN05216275_11378</name>
</gene>
<name>A0A1I3URQ1_9ACTN</name>
<feature type="region of interest" description="Disordered" evidence="1">
    <location>
        <begin position="33"/>
        <end position="64"/>
    </location>
</feature>
<dbReference type="Proteomes" id="UP000199111">
    <property type="component" value="Unassembled WGS sequence"/>
</dbReference>
<evidence type="ECO:0000313" key="3">
    <source>
        <dbReference type="Proteomes" id="UP000199111"/>
    </source>
</evidence>
<reference evidence="3" key="1">
    <citation type="submission" date="2016-10" db="EMBL/GenBank/DDBJ databases">
        <authorList>
            <person name="Varghese N."/>
            <person name="Submissions S."/>
        </authorList>
    </citation>
    <scope>NUCLEOTIDE SEQUENCE [LARGE SCALE GENOMIC DNA]</scope>
    <source>
        <strain evidence="3">CGMCC 4.2126</strain>
    </source>
</reference>
<dbReference type="GeneID" id="96299802"/>